<dbReference type="InterPro" id="IPR050829">
    <property type="entry name" value="CorA_MIT"/>
</dbReference>
<dbReference type="PANTHER" id="PTHR47685">
    <property type="entry name" value="MAGNESIUM TRANSPORT PROTEIN CORA"/>
    <property type="match status" value="1"/>
</dbReference>
<keyword evidence="4 7" id="KW-0472">Membrane</keyword>
<feature type="transmembrane region" description="Helical" evidence="7">
    <location>
        <begin position="983"/>
        <end position="1007"/>
    </location>
</feature>
<evidence type="ECO:0000256" key="3">
    <source>
        <dbReference type="ARBA" id="ARBA00022989"/>
    </source>
</evidence>
<feature type="transmembrane region" description="Helical" evidence="7">
    <location>
        <begin position="1019"/>
        <end position="1041"/>
    </location>
</feature>
<dbReference type="AlphaFoldDB" id="A0AA39R6Y0"/>
<evidence type="ECO:0000256" key="5">
    <source>
        <dbReference type="SAM" id="Coils"/>
    </source>
</evidence>
<dbReference type="InterPro" id="IPR045863">
    <property type="entry name" value="CorA_TM1_TM2"/>
</dbReference>
<dbReference type="SUPFAM" id="SSF144083">
    <property type="entry name" value="Magnesium transport protein CorA, transmembrane region"/>
    <property type="match status" value="1"/>
</dbReference>
<feature type="coiled-coil region" evidence="5">
    <location>
        <begin position="940"/>
        <end position="967"/>
    </location>
</feature>
<evidence type="ECO:0000256" key="2">
    <source>
        <dbReference type="ARBA" id="ARBA00022692"/>
    </source>
</evidence>
<feature type="compositionally biased region" description="Basic and acidic residues" evidence="6">
    <location>
        <begin position="44"/>
        <end position="57"/>
    </location>
</feature>
<dbReference type="Proteomes" id="UP001166286">
    <property type="component" value="Unassembled WGS sequence"/>
</dbReference>
<dbReference type="Gene3D" id="1.20.58.340">
    <property type="entry name" value="Magnesium transport protein CorA, transmembrane region"/>
    <property type="match status" value="1"/>
</dbReference>
<keyword evidence="5" id="KW-0175">Coiled coil</keyword>
<evidence type="ECO:0000256" key="6">
    <source>
        <dbReference type="SAM" id="MobiDB-lite"/>
    </source>
</evidence>
<comment type="caution">
    <text evidence="8">The sequence shown here is derived from an EMBL/GenBank/DDBJ whole genome shotgun (WGS) entry which is preliminary data.</text>
</comment>
<dbReference type="InterPro" id="IPR002523">
    <property type="entry name" value="MgTranspt_CorA/ZnTranspt_ZntB"/>
</dbReference>
<feature type="compositionally biased region" description="Low complexity" evidence="6">
    <location>
        <begin position="527"/>
        <end position="546"/>
    </location>
</feature>
<dbReference type="GO" id="GO:0046873">
    <property type="term" value="F:metal ion transmembrane transporter activity"/>
    <property type="evidence" value="ECO:0007669"/>
    <property type="project" value="InterPro"/>
</dbReference>
<comment type="subcellular location">
    <subcellularLocation>
        <location evidence="1">Membrane</location>
        <topology evidence="1">Multi-pass membrane protein</topology>
    </subcellularLocation>
</comment>
<feature type="compositionally biased region" description="Low complexity" evidence="6">
    <location>
        <begin position="1"/>
        <end position="14"/>
    </location>
</feature>
<feature type="region of interest" description="Disordered" evidence="6">
    <location>
        <begin position="497"/>
        <end position="566"/>
    </location>
</feature>
<name>A0AA39R6Y0_9LECA</name>
<keyword evidence="2 7" id="KW-0812">Transmembrane</keyword>
<evidence type="ECO:0000256" key="7">
    <source>
        <dbReference type="SAM" id="Phobius"/>
    </source>
</evidence>
<accession>A0AA39R6Y0</accession>
<evidence type="ECO:0000313" key="9">
    <source>
        <dbReference type="Proteomes" id="UP001166286"/>
    </source>
</evidence>
<gene>
    <name evidence="8" type="ORF">JMJ35_002086</name>
</gene>
<dbReference type="PANTHER" id="PTHR47685:SF1">
    <property type="entry name" value="MAGNESIUM TRANSPORT PROTEIN CORA"/>
    <property type="match status" value="1"/>
</dbReference>
<protein>
    <submittedName>
        <fullName evidence="8">Uncharacterized protein</fullName>
    </submittedName>
</protein>
<feature type="compositionally biased region" description="Polar residues" evidence="6">
    <location>
        <begin position="27"/>
        <end position="39"/>
    </location>
</feature>
<keyword evidence="9" id="KW-1185">Reference proteome</keyword>
<dbReference type="EMBL" id="JAFEKC020000003">
    <property type="protein sequence ID" value="KAK0516052.1"/>
    <property type="molecule type" value="Genomic_DNA"/>
</dbReference>
<sequence>MADPQPSSPRQQQQRQRERPNSLGPPLQTSSGPFNSLAPNNDWAYRDRGLPPEKIPTKESVTTSDQSSNASPVSGLSEDEDYVLEDLKPNIYRTYAGRRRAKVPDKEDDLTVVAGTDGDGARTNATLNVPQQQQNGASTGRRQSLWEEVKAATKAASVRKAGEETKLRHVMLHWEKEEIRGLEKVVLNARVPQANVRSQIESQNYVSWQHSQLERMTLKRVEDLVSEAKIQGVQESEIGLTRRLLKRVRLESERRFVGGKFLTPRALRYDSLDNSKYSADKCCIFLAFPYFAVSKEPMRRPFMRGGLEHPVRTLLQSVYRLNDTVERDQNQCIRKLLTRKKLQSCIEADEKEKAEVSPKVKEELILVPQLWALILGLDRLMTLGSISDRSLRGRDIEVKEETTSVSKKRCSLVRIRFKNQKRVEDLTYPIEQCQTWFGLVNKQQQLRGVLTKDREVSDPRKYKLQIHGHVIEASTWASIQKKTNSEVLDLWMETPKQRGPKLKVDSPKVSVPPATETKRRGSVQSLAGADGASGGSSSTAAAAAAVKSDDEDEEEDGVRDKTTPTSSVTFDRIEKVPIVSPFLEWRVIDESGDKDACPPLERVNRFINLIYRNLPAGVGQTTDGFANAKTTIPLSTTSQVAAAKKKPSIAAKTCNDAIQALVQETANKSEEHKEVARQVNALFSKVRDAFLPDNYMPESDSMKLFWGALTEIISRGSQSYLTDLRDKIDIIHAWVEHTHLGVHYQHIDAGPGGREVANDAISESAILLSSMVDALGAIFGLLVEAVDDVMGDPRQGQCGKKAVKAFNEAQSKLETARDELIVEASGVAAGEHIGPVVTPEAILILHMERLICGVYRAGNVDIISILEECLERLALKVRYRYSRRLLQMINAFEEEVAVVHDVLLQQKRVLVEFRGYLIPSSFETPSIARKMRFDFEQKGIEKILITLREQLKNCAELQERAKVLAVQNVHLVETLQDDNGRAIFIFTFITVLFLPLSFIAGFFGMNLVGISGTSHKVALFWKIAIPVTGFIMLLCFAIIIWGERVWFGIASIPRMCAKMYRKRSN</sequence>
<dbReference type="Pfam" id="PF01544">
    <property type="entry name" value="CorA"/>
    <property type="match status" value="1"/>
</dbReference>
<evidence type="ECO:0000313" key="8">
    <source>
        <dbReference type="EMBL" id="KAK0516052.1"/>
    </source>
</evidence>
<feature type="region of interest" description="Disordered" evidence="6">
    <location>
        <begin position="1"/>
        <end position="81"/>
    </location>
</feature>
<evidence type="ECO:0000256" key="1">
    <source>
        <dbReference type="ARBA" id="ARBA00004141"/>
    </source>
</evidence>
<evidence type="ECO:0000256" key="4">
    <source>
        <dbReference type="ARBA" id="ARBA00023136"/>
    </source>
</evidence>
<organism evidence="8 9">
    <name type="scientific">Cladonia borealis</name>
    <dbReference type="NCBI Taxonomy" id="184061"/>
    <lineage>
        <taxon>Eukaryota</taxon>
        <taxon>Fungi</taxon>
        <taxon>Dikarya</taxon>
        <taxon>Ascomycota</taxon>
        <taxon>Pezizomycotina</taxon>
        <taxon>Lecanoromycetes</taxon>
        <taxon>OSLEUM clade</taxon>
        <taxon>Lecanoromycetidae</taxon>
        <taxon>Lecanorales</taxon>
        <taxon>Lecanorineae</taxon>
        <taxon>Cladoniaceae</taxon>
        <taxon>Cladonia</taxon>
    </lineage>
</organism>
<proteinExistence type="predicted"/>
<feature type="compositionally biased region" description="Polar residues" evidence="6">
    <location>
        <begin position="59"/>
        <end position="74"/>
    </location>
</feature>
<keyword evidence="3 7" id="KW-1133">Transmembrane helix</keyword>
<dbReference type="GO" id="GO:0016020">
    <property type="term" value="C:membrane"/>
    <property type="evidence" value="ECO:0007669"/>
    <property type="project" value="UniProtKB-SubCell"/>
</dbReference>
<reference evidence="8" key="1">
    <citation type="submission" date="2023-03" db="EMBL/GenBank/DDBJ databases">
        <title>Complete genome of Cladonia borealis.</title>
        <authorList>
            <person name="Park H."/>
        </authorList>
    </citation>
    <scope>NUCLEOTIDE SEQUENCE</scope>
    <source>
        <strain evidence="8">ANT050790</strain>
    </source>
</reference>